<keyword evidence="1" id="KW-0808">Transferase</keyword>
<dbReference type="OrthoDB" id="9789605at2"/>
<dbReference type="RefSeq" id="WP_003389365.1">
    <property type="nucleotide sequence ID" value="NZ_APBN01000006.1"/>
</dbReference>
<name>M8DEF4_9BACL</name>
<dbReference type="EMBL" id="APBN01000006">
    <property type="protein sequence ID" value="EMT51787.1"/>
    <property type="molecule type" value="Genomic_DNA"/>
</dbReference>
<sequence>MFVSILWEGEIAGCQEKDHERLVDIWYRAVVRTHTFLTEEDIQFYKNIVQNEAMKELEVWVAVNELQEPTGFIGLNGPKFEMLFVAPDQHGKGIGTRPFFPAFRFFVSNTYQTLLFYSFLYSFFRML</sequence>
<evidence type="ECO:0000256" key="1">
    <source>
        <dbReference type="ARBA" id="ARBA00022679"/>
    </source>
</evidence>
<evidence type="ECO:0000256" key="2">
    <source>
        <dbReference type="ARBA" id="ARBA00023315"/>
    </source>
</evidence>
<evidence type="ECO:0000256" key="3">
    <source>
        <dbReference type="SAM" id="Phobius"/>
    </source>
</evidence>
<dbReference type="InterPro" id="IPR016181">
    <property type="entry name" value="Acyl_CoA_acyltransferase"/>
</dbReference>
<accession>M8DEF4</accession>
<evidence type="ECO:0000313" key="4">
    <source>
        <dbReference type="EMBL" id="EMT51787.1"/>
    </source>
</evidence>
<dbReference type="PATRIC" id="fig|1300222.3.peg.3272"/>
<protein>
    <submittedName>
        <fullName evidence="4">Uncharacterized protein</fullName>
    </submittedName>
</protein>
<keyword evidence="3" id="KW-0472">Membrane</keyword>
<dbReference type="Proteomes" id="UP000012081">
    <property type="component" value="Unassembled WGS sequence"/>
</dbReference>
<keyword evidence="3" id="KW-1133">Transmembrane helix</keyword>
<evidence type="ECO:0000313" key="5">
    <source>
        <dbReference type="Proteomes" id="UP000012081"/>
    </source>
</evidence>
<dbReference type="Gene3D" id="3.40.630.30">
    <property type="match status" value="1"/>
</dbReference>
<dbReference type="AlphaFoldDB" id="M8DEF4"/>
<keyword evidence="3" id="KW-0812">Transmembrane</keyword>
<keyword evidence="2" id="KW-0012">Acyltransferase</keyword>
<gene>
    <name evidence="4" type="ORF">I532_15631</name>
</gene>
<proteinExistence type="predicted"/>
<reference evidence="4 5" key="1">
    <citation type="submission" date="2013-03" db="EMBL/GenBank/DDBJ databases">
        <title>Assembly of a new bacterial strain Brevibacillus borstelensis AK1.</title>
        <authorList>
            <person name="Rajan I."/>
            <person name="PoliReddy D."/>
            <person name="Sugumar T."/>
            <person name="Rathinam K."/>
            <person name="Alqarawi S."/>
            <person name="Khalil A.B."/>
            <person name="Sivakumar N."/>
        </authorList>
    </citation>
    <scope>NUCLEOTIDE SEQUENCE [LARGE SCALE GENOMIC DNA]</scope>
    <source>
        <strain evidence="4 5">AK1</strain>
    </source>
</reference>
<comment type="caution">
    <text evidence="4">The sequence shown here is derived from an EMBL/GenBank/DDBJ whole genome shotgun (WGS) entry which is preliminary data.</text>
</comment>
<dbReference type="PANTHER" id="PTHR43800:SF1">
    <property type="entry name" value="PEPTIDYL-LYSINE N-ACETYLTRANSFERASE YJAB"/>
    <property type="match status" value="1"/>
</dbReference>
<dbReference type="SUPFAM" id="SSF55729">
    <property type="entry name" value="Acyl-CoA N-acyltransferases (Nat)"/>
    <property type="match status" value="1"/>
</dbReference>
<feature type="transmembrane region" description="Helical" evidence="3">
    <location>
        <begin position="102"/>
        <end position="124"/>
    </location>
</feature>
<organism evidence="4 5">
    <name type="scientific">Brevibacillus borstelensis AK1</name>
    <dbReference type="NCBI Taxonomy" id="1300222"/>
    <lineage>
        <taxon>Bacteria</taxon>
        <taxon>Bacillati</taxon>
        <taxon>Bacillota</taxon>
        <taxon>Bacilli</taxon>
        <taxon>Bacillales</taxon>
        <taxon>Paenibacillaceae</taxon>
        <taxon>Brevibacillus</taxon>
    </lineage>
</organism>
<keyword evidence="5" id="KW-1185">Reference proteome</keyword>
<dbReference type="GO" id="GO:0016746">
    <property type="term" value="F:acyltransferase activity"/>
    <property type="evidence" value="ECO:0007669"/>
    <property type="project" value="UniProtKB-KW"/>
</dbReference>
<dbReference type="PANTHER" id="PTHR43800">
    <property type="entry name" value="PEPTIDYL-LYSINE N-ACETYLTRANSFERASE YJAB"/>
    <property type="match status" value="1"/>
</dbReference>